<dbReference type="InterPro" id="IPR052407">
    <property type="entry name" value="BTB_POZ_domain_cont_9"/>
</dbReference>
<organism evidence="2">
    <name type="scientific">Camelus bactrianus</name>
    <name type="common">Bactrian camel</name>
    <dbReference type="NCBI Taxonomy" id="9837"/>
    <lineage>
        <taxon>Eukaryota</taxon>
        <taxon>Metazoa</taxon>
        <taxon>Chordata</taxon>
        <taxon>Craniata</taxon>
        <taxon>Vertebrata</taxon>
        <taxon>Euteleostomi</taxon>
        <taxon>Mammalia</taxon>
        <taxon>Eutheria</taxon>
        <taxon>Laurasiatheria</taxon>
        <taxon>Artiodactyla</taxon>
        <taxon>Tylopoda</taxon>
        <taxon>Camelidae</taxon>
        <taxon>Camelus</taxon>
    </lineage>
</organism>
<proteinExistence type="predicted"/>
<dbReference type="RefSeq" id="XP_045368217.1">
    <property type="nucleotide sequence ID" value="XM_045512261.1"/>
</dbReference>
<dbReference type="GO" id="GO:0050804">
    <property type="term" value="P:modulation of chemical synaptic transmission"/>
    <property type="evidence" value="ECO:0007669"/>
    <property type="project" value="TreeGrafter"/>
</dbReference>
<dbReference type="AlphaFoldDB" id="A0A9W3FX06"/>
<name>A0A9W3FX06_CAMBA</name>
<dbReference type="PANTHER" id="PTHR46306:SF1">
    <property type="entry name" value="BTB_POZ DOMAIN-CONTAINING PROTEIN 9"/>
    <property type="match status" value="1"/>
</dbReference>
<dbReference type="KEGG" id="cbai:105064255"/>
<evidence type="ECO:0000313" key="2">
    <source>
        <dbReference type="RefSeq" id="XP_045368217.1"/>
    </source>
</evidence>
<dbReference type="InterPro" id="IPR008979">
    <property type="entry name" value="Galactose-bd-like_sf"/>
</dbReference>
<dbReference type="PANTHER" id="PTHR46306">
    <property type="entry name" value="BTB/POZ DOMAIN-CONTAINING PROTEIN 9"/>
    <property type="match status" value="1"/>
</dbReference>
<sequence>MYTRHDEEAAEIKEDGLAVERGIDDAKFKHRERSVKATYLLSVSLPKRLLLWDCDDRSYSYYVEVSTNQQQWTMVADRTKVSCKSWQSVTFERQPASFIRIVGTHNTANEVFHCVHFECPEQQSGQKEENSDEPGTGDSSSASQHLDPHALQAASGNPLPPSPGSNSRSSNRQHQ</sequence>
<reference evidence="2" key="1">
    <citation type="submission" date="2025-08" db="UniProtKB">
        <authorList>
            <consortium name="RefSeq"/>
        </authorList>
    </citation>
    <scope>IDENTIFICATION</scope>
    <source>
        <tissue evidence="2">Blood</tissue>
    </source>
</reference>
<dbReference type="Gene3D" id="2.60.120.260">
    <property type="entry name" value="Galactose-binding domain-like"/>
    <property type="match status" value="1"/>
</dbReference>
<gene>
    <name evidence="2" type="primary">BTBD9</name>
</gene>
<dbReference type="GO" id="GO:0008344">
    <property type="term" value="P:adult locomotory behavior"/>
    <property type="evidence" value="ECO:0007669"/>
    <property type="project" value="TreeGrafter"/>
</dbReference>
<evidence type="ECO:0000256" key="1">
    <source>
        <dbReference type="SAM" id="MobiDB-lite"/>
    </source>
</evidence>
<accession>A0A9W3FX06</accession>
<dbReference type="GO" id="GO:0005737">
    <property type="term" value="C:cytoplasm"/>
    <property type="evidence" value="ECO:0007669"/>
    <property type="project" value="TreeGrafter"/>
</dbReference>
<protein>
    <submittedName>
        <fullName evidence="2">BTB/POZ domain-containing protein 9</fullName>
    </submittedName>
</protein>
<dbReference type="GO" id="GO:0048512">
    <property type="term" value="P:circadian behavior"/>
    <property type="evidence" value="ECO:0007669"/>
    <property type="project" value="TreeGrafter"/>
</dbReference>
<feature type="region of interest" description="Disordered" evidence="1">
    <location>
        <begin position="122"/>
        <end position="175"/>
    </location>
</feature>
<feature type="compositionally biased region" description="Low complexity" evidence="1">
    <location>
        <begin position="164"/>
        <end position="175"/>
    </location>
</feature>
<dbReference type="SUPFAM" id="SSF49785">
    <property type="entry name" value="Galactose-binding domain-like"/>
    <property type="match status" value="1"/>
</dbReference>